<sequence>MAGCHCTAGSSRSGESRVILLLFLLPRLLCQVECLTGHSRTSHQHKSNPSLSPTWPPAESPGSSSVVDLGPSAFPFSPIYVPSEGPSELFPFMAPSPLVVPVVSSPPPPMLTGHCPLNFPAVDETLKRTAADCPEPLALYLGSVICCPQLESLMQVSLGQHSLKSGTLALNSTEAEFCFSDTLSLLISLGANSSVAKLCSAQPANLTGGLCPVMGVKDFLQLVNTTRFLEACQSVDPLKECTEEPVCQPVLNNIGIQMAGGLLHKSDQANQAIIEPGQQQVVNDCQNVALSWLASQLGPEKANTVLRNLISCKVNRECPLVFHEPSAVAKACDCTNMPSNVTCCTALNHYLLELQRQMLITNLQALHCVTILASILQNMSVSANIYSLCQIQLNDFSLQGCLLSSLPSDIERNVSGIEFTCDLNDNIAAPWPPPAFDSFALCSQGQILLQSFLMQTVAQTDLCILYSTRVNKSFLSFFIQIILL</sequence>
<evidence type="ECO:0000259" key="3">
    <source>
        <dbReference type="Pfam" id="PF19160"/>
    </source>
</evidence>
<dbReference type="Pfam" id="PF19160">
    <property type="entry name" value="SPARK"/>
    <property type="match status" value="1"/>
</dbReference>
<gene>
    <name evidence="5" type="ORF">CSSPJE1EN2_LOCUS9977</name>
</gene>
<feature type="region of interest" description="Disordered" evidence="1">
    <location>
        <begin position="40"/>
        <end position="64"/>
    </location>
</feature>
<dbReference type="PANTHER" id="PTHR33831:SF4">
    <property type="entry name" value="GPI-ANCHORED PROTEIN"/>
    <property type="match status" value="1"/>
</dbReference>
<feature type="signal peptide" evidence="2">
    <location>
        <begin position="1"/>
        <end position="30"/>
    </location>
</feature>
<organism evidence="5 6">
    <name type="scientific">Sphagnum jensenii</name>
    <dbReference type="NCBI Taxonomy" id="128206"/>
    <lineage>
        <taxon>Eukaryota</taxon>
        <taxon>Viridiplantae</taxon>
        <taxon>Streptophyta</taxon>
        <taxon>Embryophyta</taxon>
        <taxon>Bryophyta</taxon>
        <taxon>Sphagnophytina</taxon>
        <taxon>Sphagnopsida</taxon>
        <taxon>Sphagnales</taxon>
        <taxon>Sphagnaceae</taxon>
        <taxon>Sphagnum</taxon>
    </lineage>
</organism>
<evidence type="ECO:0008006" key="7">
    <source>
        <dbReference type="Google" id="ProtNLM"/>
    </source>
</evidence>
<dbReference type="Pfam" id="PF26584">
    <property type="entry name" value="At1g61900"/>
    <property type="match status" value="1"/>
</dbReference>
<dbReference type="Proteomes" id="UP001497522">
    <property type="component" value="Chromosome 16"/>
</dbReference>
<keyword evidence="6" id="KW-1185">Reference proteome</keyword>
<evidence type="ECO:0000313" key="6">
    <source>
        <dbReference type="Proteomes" id="UP001497522"/>
    </source>
</evidence>
<dbReference type="InterPro" id="IPR043891">
    <property type="entry name" value="SPARK"/>
</dbReference>
<proteinExistence type="predicted"/>
<keyword evidence="2" id="KW-0732">Signal</keyword>
<reference evidence="5" key="1">
    <citation type="submission" date="2024-03" db="EMBL/GenBank/DDBJ databases">
        <authorList>
            <consortium name="ELIXIR-Norway"/>
            <consortium name="Elixir Norway"/>
        </authorList>
    </citation>
    <scope>NUCLEOTIDE SEQUENCE</scope>
</reference>
<dbReference type="InterPro" id="IPR059003">
    <property type="entry name" value="At1g61900_C"/>
</dbReference>
<feature type="chain" id="PRO_5045198931" description="SPARK domain-containing protein" evidence="2">
    <location>
        <begin position="31"/>
        <end position="484"/>
    </location>
</feature>
<name>A0ABP1AWY1_9BRYO</name>
<accession>A0ABP1AWY1</accession>
<feature type="domain" description="At1g61900-like C-terminal" evidence="4">
    <location>
        <begin position="317"/>
        <end position="390"/>
    </location>
</feature>
<feature type="domain" description="SPARK" evidence="3">
    <location>
        <begin position="113"/>
        <end position="256"/>
    </location>
</feature>
<dbReference type="EMBL" id="OZ023717">
    <property type="protein sequence ID" value="CAK9866982.1"/>
    <property type="molecule type" value="Genomic_DNA"/>
</dbReference>
<evidence type="ECO:0000256" key="1">
    <source>
        <dbReference type="SAM" id="MobiDB-lite"/>
    </source>
</evidence>
<evidence type="ECO:0000313" key="5">
    <source>
        <dbReference type="EMBL" id="CAK9866982.1"/>
    </source>
</evidence>
<protein>
    <recommendedName>
        <fullName evidence="7">SPARK domain-containing protein</fullName>
    </recommendedName>
</protein>
<dbReference type="InterPro" id="IPR040336">
    <property type="entry name" value="At1g61900-like"/>
</dbReference>
<dbReference type="PANTHER" id="PTHR33831">
    <property type="entry name" value="GPI-ANCHORED PROTEIN"/>
    <property type="match status" value="1"/>
</dbReference>
<evidence type="ECO:0000259" key="4">
    <source>
        <dbReference type="Pfam" id="PF26584"/>
    </source>
</evidence>
<evidence type="ECO:0000256" key="2">
    <source>
        <dbReference type="SAM" id="SignalP"/>
    </source>
</evidence>